<sequence length="487" mass="53011">MHRRQQRESPPEFALTFLLCSDLHGNLGHLDTLIQLASTHQVDFLVLAGDLHPRMSLLSHLYRMLGNEDSTWEVSGQRHWAETELWPRLAQCVCPVIVGWGNADFAANDDYHVELLKTPPYRGQIYLLGHGSVRDVPIRRKRRREHTAASDSPGETDAPAENPEYLRIFGMPMVSPSHHYCKDRERVDFIKDLECALCFPDLAEPPTPNETHAQHPDDTPPSSNPPLPHLCRYFDVASDRSFLSDARTKTLIMGGGIPLNPEDTLEAYCEAGLKRLRDLRVQDLASIGPSANGGSPQPSIPHLATPSPSPDHSPTDPSQTAAPAPHTPPPSATLALLHSPPYATCLDAILPNGDHVGSQAVRSFLEQARRDALLDVAVCGHIHETVRVSQGNFAAVVRETVAAGDGRGPVPVWEAAGEGGSAKIGRIDAASAGEGQVVESGDPLVCFGSGNDYKREKGYGVLVTLQRFRGGERKVLAKRIPVKGGKR</sequence>
<evidence type="ECO:0000256" key="1">
    <source>
        <dbReference type="SAM" id="MobiDB-lite"/>
    </source>
</evidence>
<keyword evidence="4" id="KW-1185">Reference proteome</keyword>
<dbReference type="Gene3D" id="3.60.21.10">
    <property type="match status" value="2"/>
</dbReference>
<gene>
    <name evidence="3" type="ORF">M427DRAFT_68852</name>
</gene>
<feature type="region of interest" description="Disordered" evidence="1">
    <location>
        <begin position="287"/>
        <end position="336"/>
    </location>
</feature>
<name>A0A139AJA8_GONPJ</name>
<feature type="region of interest" description="Disordered" evidence="1">
    <location>
        <begin position="138"/>
        <end position="161"/>
    </location>
</feature>
<feature type="domain" description="Calcineurin-like phosphoesterase" evidence="2">
    <location>
        <begin position="16"/>
        <end position="131"/>
    </location>
</feature>
<proteinExistence type="predicted"/>
<accession>A0A139AJA8</accession>
<reference evidence="3 4" key="1">
    <citation type="journal article" date="2015" name="Genome Biol. Evol.">
        <title>Phylogenomic analyses indicate that early fungi evolved digesting cell walls of algal ancestors of land plants.</title>
        <authorList>
            <person name="Chang Y."/>
            <person name="Wang S."/>
            <person name="Sekimoto S."/>
            <person name="Aerts A.L."/>
            <person name="Choi C."/>
            <person name="Clum A."/>
            <person name="LaButti K.M."/>
            <person name="Lindquist E.A."/>
            <person name="Yee Ngan C."/>
            <person name="Ohm R.A."/>
            <person name="Salamov A.A."/>
            <person name="Grigoriev I.V."/>
            <person name="Spatafora J.W."/>
            <person name="Berbee M.L."/>
        </authorList>
    </citation>
    <scope>NUCLEOTIDE SEQUENCE [LARGE SCALE GENOMIC DNA]</scope>
    <source>
        <strain evidence="3 4">JEL478</strain>
    </source>
</reference>
<dbReference type="Pfam" id="PF00149">
    <property type="entry name" value="Metallophos"/>
    <property type="match status" value="1"/>
</dbReference>
<dbReference type="SUPFAM" id="SSF56300">
    <property type="entry name" value="Metallo-dependent phosphatases"/>
    <property type="match status" value="1"/>
</dbReference>
<dbReference type="OrthoDB" id="2179700at2759"/>
<feature type="region of interest" description="Disordered" evidence="1">
    <location>
        <begin position="206"/>
        <end position="230"/>
    </location>
</feature>
<dbReference type="EMBL" id="KQ965750">
    <property type="protein sequence ID" value="KXS16829.1"/>
    <property type="molecule type" value="Genomic_DNA"/>
</dbReference>
<feature type="compositionally biased region" description="Low complexity" evidence="1">
    <location>
        <begin position="310"/>
        <end position="324"/>
    </location>
</feature>
<dbReference type="InterPro" id="IPR004843">
    <property type="entry name" value="Calcineurin-like_PHP"/>
</dbReference>
<dbReference type="Proteomes" id="UP000070544">
    <property type="component" value="Unassembled WGS sequence"/>
</dbReference>
<organism evidence="3 4">
    <name type="scientific">Gonapodya prolifera (strain JEL478)</name>
    <name type="common">Monoblepharis prolifera</name>
    <dbReference type="NCBI Taxonomy" id="1344416"/>
    <lineage>
        <taxon>Eukaryota</taxon>
        <taxon>Fungi</taxon>
        <taxon>Fungi incertae sedis</taxon>
        <taxon>Chytridiomycota</taxon>
        <taxon>Chytridiomycota incertae sedis</taxon>
        <taxon>Monoblepharidomycetes</taxon>
        <taxon>Monoblepharidales</taxon>
        <taxon>Gonapodyaceae</taxon>
        <taxon>Gonapodya</taxon>
    </lineage>
</organism>
<protein>
    <recommendedName>
        <fullName evidence="2">Calcineurin-like phosphoesterase domain-containing protein</fullName>
    </recommendedName>
</protein>
<evidence type="ECO:0000259" key="2">
    <source>
        <dbReference type="Pfam" id="PF00149"/>
    </source>
</evidence>
<dbReference type="GO" id="GO:0016787">
    <property type="term" value="F:hydrolase activity"/>
    <property type="evidence" value="ECO:0007669"/>
    <property type="project" value="InterPro"/>
</dbReference>
<evidence type="ECO:0000313" key="4">
    <source>
        <dbReference type="Proteomes" id="UP000070544"/>
    </source>
</evidence>
<dbReference type="AlphaFoldDB" id="A0A139AJA8"/>
<evidence type="ECO:0000313" key="3">
    <source>
        <dbReference type="EMBL" id="KXS16829.1"/>
    </source>
</evidence>
<dbReference type="InterPro" id="IPR029052">
    <property type="entry name" value="Metallo-depent_PP-like"/>
</dbReference>